<dbReference type="RefSeq" id="WP_371953972.1">
    <property type="nucleotide sequence ID" value="NZ_JAXCEI010000019.1"/>
</dbReference>
<comment type="caution">
    <text evidence="1">The sequence shown here is derived from an EMBL/GenBank/DDBJ whole genome shotgun (WGS) entry which is preliminary data.</text>
</comment>
<dbReference type="InterPro" id="IPR046036">
    <property type="entry name" value="DUF5994"/>
</dbReference>
<gene>
    <name evidence="1" type="ORF">SM611_31470</name>
</gene>
<sequence length="159" mass="16386">MAHSVPLADPTAATPAPLLPSPAAARLRLTPGGAGRGVMDGGWWPRSRDASAELTALVTALAGRPGMTASRLTIDVGDWDRVPLRIAVLGREIEVGRLPRLDHMVAVSCGRAEPLLLLVVPPETHPASAEAALARAAAGVGFALPEEILASCDISTARP</sequence>
<dbReference type="Pfam" id="PF19457">
    <property type="entry name" value="DUF5994"/>
    <property type="match status" value="1"/>
</dbReference>
<reference evidence="1 2" key="1">
    <citation type="submission" date="2023-11" db="EMBL/GenBank/DDBJ databases">
        <title>Actinomadura monticuli sp. nov., isolated from volcanic ash.</title>
        <authorList>
            <person name="Lee S.D."/>
            <person name="Yang H."/>
            <person name="Kim I.S."/>
        </authorList>
    </citation>
    <scope>NUCLEOTIDE SEQUENCE [LARGE SCALE GENOMIC DNA]</scope>
    <source>
        <strain evidence="1 2">DLS-62</strain>
    </source>
</reference>
<protein>
    <submittedName>
        <fullName evidence="1">DUF5994 family protein</fullName>
    </submittedName>
</protein>
<dbReference type="EMBL" id="JAXCEI010000019">
    <property type="protein sequence ID" value="MFA1543470.1"/>
    <property type="molecule type" value="Genomic_DNA"/>
</dbReference>
<organism evidence="1 2">
    <name type="scientific">Actinomadura monticuli</name>
    <dbReference type="NCBI Taxonomy" id="3097367"/>
    <lineage>
        <taxon>Bacteria</taxon>
        <taxon>Bacillati</taxon>
        <taxon>Actinomycetota</taxon>
        <taxon>Actinomycetes</taxon>
        <taxon>Streptosporangiales</taxon>
        <taxon>Thermomonosporaceae</taxon>
        <taxon>Actinomadura</taxon>
    </lineage>
</organism>
<evidence type="ECO:0000313" key="2">
    <source>
        <dbReference type="Proteomes" id="UP001569963"/>
    </source>
</evidence>
<dbReference type="Proteomes" id="UP001569963">
    <property type="component" value="Unassembled WGS sequence"/>
</dbReference>
<keyword evidence="2" id="KW-1185">Reference proteome</keyword>
<evidence type="ECO:0000313" key="1">
    <source>
        <dbReference type="EMBL" id="MFA1543470.1"/>
    </source>
</evidence>
<proteinExistence type="predicted"/>
<name>A0ABV4QJW4_9ACTN</name>
<accession>A0ABV4QJW4</accession>